<reference evidence="9" key="1">
    <citation type="journal article" date="2023" name="Proc. Natl. Acad. Sci. U.S.A.">
        <title>Genomic and structural basis for evolution of tropane alkaloid biosynthesis.</title>
        <authorList>
            <person name="Wanga Y.-J."/>
            <person name="Taina T."/>
            <person name="Yua J.-Y."/>
            <person name="Lia J."/>
            <person name="Xua B."/>
            <person name="Chenc J."/>
            <person name="D'Auriad J.C."/>
            <person name="Huanga J.-P."/>
            <person name="Huanga S.-X."/>
        </authorList>
    </citation>
    <scope>NUCLEOTIDE SEQUENCE [LARGE SCALE GENOMIC DNA]</scope>
    <source>
        <strain evidence="9">cv. KIB-2019</strain>
    </source>
</reference>
<dbReference type="OrthoDB" id="428525at2759"/>
<keyword evidence="6 7" id="KW-0472">Membrane</keyword>
<dbReference type="AlphaFoldDB" id="A0A9Q1MR09"/>
<feature type="transmembrane region" description="Helical" evidence="7">
    <location>
        <begin position="340"/>
        <end position="359"/>
    </location>
</feature>
<dbReference type="SUPFAM" id="SSF81340">
    <property type="entry name" value="Clc chloride channel"/>
    <property type="match status" value="1"/>
</dbReference>
<dbReference type="InterPro" id="IPR014743">
    <property type="entry name" value="Cl-channel_core"/>
</dbReference>
<comment type="caution">
    <text evidence="8">The sequence shown here is derived from an EMBL/GenBank/DDBJ whole genome shotgun (WGS) entry which is preliminary data.</text>
</comment>
<keyword evidence="9" id="KW-1185">Reference proteome</keyword>
<dbReference type="InterPro" id="IPR001807">
    <property type="entry name" value="ClC"/>
</dbReference>
<evidence type="ECO:0000313" key="8">
    <source>
        <dbReference type="EMBL" id="KAJ8566905.1"/>
    </source>
</evidence>
<evidence type="ECO:0000256" key="2">
    <source>
        <dbReference type="ARBA" id="ARBA00022692"/>
    </source>
</evidence>
<gene>
    <name evidence="8" type="ORF">K7X08_019113</name>
</gene>
<proteinExistence type="predicted"/>
<dbReference type="PRINTS" id="PR00762">
    <property type="entry name" value="CLCHANNEL"/>
</dbReference>
<evidence type="ECO:0000256" key="1">
    <source>
        <dbReference type="ARBA" id="ARBA00004141"/>
    </source>
</evidence>
<evidence type="ECO:0000313" key="9">
    <source>
        <dbReference type="Proteomes" id="UP001152561"/>
    </source>
</evidence>
<dbReference type="Proteomes" id="UP001152561">
    <property type="component" value="Unassembled WGS sequence"/>
</dbReference>
<keyword evidence="4 7" id="KW-1133">Transmembrane helix</keyword>
<evidence type="ECO:0000256" key="4">
    <source>
        <dbReference type="ARBA" id="ARBA00022989"/>
    </source>
</evidence>
<dbReference type="GO" id="GO:0009705">
    <property type="term" value="C:plant-type vacuole membrane"/>
    <property type="evidence" value="ECO:0007669"/>
    <property type="project" value="TreeGrafter"/>
</dbReference>
<keyword evidence="5" id="KW-0129">CBS domain</keyword>
<protein>
    <submittedName>
        <fullName evidence="8">Uncharacterized protein</fullName>
    </submittedName>
</protein>
<dbReference type="GO" id="GO:0015108">
    <property type="term" value="F:chloride transmembrane transporter activity"/>
    <property type="evidence" value="ECO:0007669"/>
    <property type="project" value="InterPro"/>
</dbReference>
<evidence type="ECO:0000256" key="3">
    <source>
        <dbReference type="ARBA" id="ARBA00022737"/>
    </source>
</evidence>
<dbReference type="PANTHER" id="PTHR11689:SF154">
    <property type="entry name" value="CHLORIDE CHANNEL PROTEIN"/>
    <property type="match status" value="1"/>
</dbReference>
<keyword evidence="3" id="KW-0677">Repeat</keyword>
<evidence type="ECO:0000256" key="5">
    <source>
        <dbReference type="ARBA" id="ARBA00023122"/>
    </source>
</evidence>
<feature type="transmembrane region" description="Helical" evidence="7">
    <location>
        <begin position="314"/>
        <end position="334"/>
    </location>
</feature>
<evidence type="ECO:0000256" key="7">
    <source>
        <dbReference type="SAM" id="Phobius"/>
    </source>
</evidence>
<dbReference type="PANTHER" id="PTHR11689">
    <property type="entry name" value="CHLORIDE CHANNEL PROTEIN CLC FAMILY MEMBER"/>
    <property type="match status" value="1"/>
</dbReference>
<dbReference type="InterPro" id="IPR051280">
    <property type="entry name" value="Cl-channel/antiporter"/>
</dbReference>
<keyword evidence="2 7" id="KW-0812">Transmembrane</keyword>
<dbReference type="GO" id="GO:0009671">
    <property type="term" value="F:nitrate:proton symporter activity"/>
    <property type="evidence" value="ECO:0007669"/>
    <property type="project" value="TreeGrafter"/>
</dbReference>
<sequence length="382" mass="43230">MEGQHNNEEERDTESSYSLHQPLLKRNRTLSSTPQAIVGAKVSHIESLDYEINENDIFKHDWRRRSRAQTLHCLSHCLFCTYCCRAWSSENQSLSQWRRHSQYVWSNYALRQASQIIVSIGAVSAGLDLGKEGPLIHIGTCIASLLGQCGPDNYRLSWHWLRYFYYDRDKRDLITYDSSSVLRAFMEYCKSGSCGLFGEGGLIMFDVSGVIVRYHVVDIIPVAIIGVIGGLLGSLYNHVLHKVLRLYNLINEKGKLHKLLLASSVSSSPLYARNFKQFNCPNGYYNDLATLLLTTNEDAVRNIFSLNTATEFQVTSLLIFFVLYCILGVITFGIAVPSGLFLPIILMGSGYGQLLGIAMRPYTKIDQGLYLFLEQLPVWLVQ</sequence>
<dbReference type="EMBL" id="JAJAGQ010000003">
    <property type="protein sequence ID" value="KAJ8566905.1"/>
    <property type="molecule type" value="Genomic_DNA"/>
</dbReference>
<organism evidence="8 9">
    <name type="scientific">Anisodus acutangulus</name>
    <dbReference type="NCBI Taxonomy" id="402998"/>
    <lineage>
        <taxon>Eukaryota</taxon>
        <taxon>Viridiplantae</taxon>
        <taxon>Streptophyta</taxon>
        <taxon>Embryophyta</taxon>
        <taxon>Tracheophyta</taxon>
        <taxon>Spermatophyta</taxon>
        <taxon>Magnoliopsida</taxon>
        <taxon>eudicotyledons</taxon>
        <taxon>Gunneridae</taxon>
        <taxon>Pentapetalae</taxon>
        <taxon>asterids</taxon>
        <taxon>lamiids</taxon>
        <taxon>Solanales</taxon>
        <taxon>Solanaceae</taxon>
        <taxon>Solanoideae</taxon>
        <taxon>Hyoscyameae</taxon>
        <taxon>Anisodus</taxon>
    </lineage>
</organism>
<accession>A0A9Q1MR09</accession>
<comment type="subcellular location">
    <subcellularLocation>
        <location evidence="1">Membrane</location>
        <topology evidence="1">Multi-pass membrane protein</topology>
    </subcellularLocation>
</comment>
<feature type="transmembrane region" description="Helical" evidence="7">
    <location>
        <begin position="214"/>
        <end position="236"/>
    </location>
</feature>
<evidence type="ECO:0000256" key="6">
    <source>
        <dbReference type="ARBA" id="ARBA00023136"/>
    </source>
</evidence>
<dbReference type="Gene3D" id="1.10.3080.10">
    <property type="entry name" value="Clc chloride channel"/>
    <property type="match status" value="2"/>
</dbReference>
<name>A0A9Q1MR09_9SOLA</name>
<dbReference type="Pfam" id="PF00654">
    <property type="entry name" value="Voltage_CLC"/>
    <property type="match status" value="2"/>
</dbReference>